<evidence type="ECO:0000256" key="3">
    <source>
        <dbReference type="ARBA" id="ARBA00023157"/>
    </source>
</evidence>
<feature type="region of interest" description="Disordered" evidence="4">
    <location>
        <begin position="768"/>
        <end position="837"/>
    </location>
</feature>
<dbReference type="Proteomes" id="UP000041254">
    <property type="component" value="Unassembled WGS sequence"/>
</dbReference>
<dbReference type="InterPro" id="IPR017850">
    <property type="entry name" value="Alkaline_phosphatase_core_sf"/>
</dbReference>
<dbReference type="AlphaFoldDB" id="A0A0G4GTC3"/>
<dbReference type="Pfam" id="PF00884">
    <property type="entry name" value="Sulfatase"/>
    <property type="match status" value="1"/>
</dbReference>
<dbReference type="Gene3D" id="2.60.120.200">
    <property type="match status" value="2"/>
</dbReference>
<evidence type="ECO:0000259" key="6">
    <source>
        <dbReference type="SMART" id="SM00560"/>
    </source>
</evidence>
<gene>
    <name evidence="7" type="ORF">Vbra_18636</name>
</gene>
<evidence type="ECO:0000313" key="7">
    <source>
        <dbReference type="EMBL" id="CEM33735.1"/>
    </source>
</evidence>
<evidence type="ECO:0000256" key="2">
    <source>
        <dbReference type="ARBA" id="ARBA00022729"/>
    </source>
</evidence>
<dbReference type="InterPro" id="IPR013320">
    <property type="entry name" value="ConA-like_dom_sf"/>
</dbReference>
<evidence type="ECO:0000256" key="5">
    <source>
        <dbReference type="SAM" id="SignalP"/>
    </source>
</evidence>
<reference evidence="7 8" key="1">
    <citation type="submission" date="2014-11" db="EMBL/GenBank/DDBJ databases">
        <authorList>
            <person name="Zhu J."/>
            <person name="Qi W."/>
            <person name="Song R."/>
        </authorList>
    </citation>
    <scope>NUCLEOTIDE SEQUENCE [LARGE SCALE GENOMIC DNA]</scope>
</reference>
<dbReference type="STRING" id="1169540.A0A0G4GTC3"/>
<evidence type="ECO:0000313" key="8">
    <source>
        <dbReference type="Proteomes" id="UP000041254"/>
    </source>
</evidence>
<keyword evidence="8" id="KW-1185">Reference proteome</keyword>
<dbReference type="EMBL" id="CDMY01000791">
    <property type="protein sequence ID" value="CEM33735.1"/>
    <property type="molecule type" value="Genomic_DNA"/>
</dbReference>
<protein>
    <recommendedName>
        <fullName evidence="6">LamG-like jellyroll fold domain-containing protein</fullName>
    </recommendedName>
</protein>
<accession>A0A0G4GTC3</accession>
<dbReference type="PANTHER" id="PTHR42693:SF33">
    <property type="entry name" value="ARYLSULFATASE"/>
    <property type="match status" value="1"/>
</dbReference>
<feature type="compositionally biased region" description="Basic residues" evidence="4">
    <location>
        <begin position="793"/>
        <end position="820"/>
    </location>
</feature>
<feature type="compositionally biased region" description="Low complexity" evidence="4">
    <location>
        <begin position="771"/>
        <end position="792"/>
    </location>
</feature>
<feature type="chain" id="PRO_5005190445" description="LamG-like jellyroll fold domain-containing protein" evidence="5">
    <location>
        <begin position="23"/>
        <end position="1168"/>
    </location>
</feature>
<dbReference type="PhylomeDB" id="A0A0G4GTC3"/>
<dbReference type="Pfam" id="PF13385">
    <property type="entry name" value="Laminin_G_3"/>
    <property type="match status" value="2"/>
</dbReference>
<dbReference type="SMART" id="SM00560">
    <property type="entry name" value="LamGL"/>
    <property type="match status" value="1"/>
</dbReference>
<sequence length="1168" mass="129809">MDVLLVLLACVIQLIVLQSVRGAPSLLRPSELQDAEAPLNDPQDHQHRRVSTSDDKSDNGPPQSSGDHGGGYDSGQDTYDISVDARVEAAKSGPSLSATSLQWGVSDADWRDPITSQFSAEWSAIDVDPTNSTGLKAWGVDPSSSQDGRPNFLIILSDDHRWDGIGKVQQHLPQDKRLFPFIVGKTPNMDDMISEGVFFTNAFVSDPLCSPSKGTLYSGEREHVHGVLGNDDEFPLPDAGDGMTHLGDLTIAERLRRQGYRTGYFGKWHMKEQLDRPGFETVATFRGQGDYFNGNQMWVNGKKTKTNPKEFIDDTVTNFFLDWLRANQDNPRPFFAVLSVKAPHTPRSPHPRTKEMFVGGLMKSPPNSKSGFPPARFKEEYFESVETIDMNMGRVRKEMMNIGIHDTTMTFYLGDNGYFLGEHGLVDKRFAYEESIKIPLIVSYPGGRVRRDSFEDALVLHMDIPATIMDYAGLNGRDVVMGRSMRPLLETTGKEIWPEGVLMNYYPEHKIGPPFQWFALRTKTEKLIHIAPTLYDPLCGGPRTKTRCMYLKGREEFYNIKNDPYELHDLTKTKTSSGAQDTIARMKKQLNIVLLREGVATAMPFFRDTPVGFPYPKSMFFWTFEGQSTADKRKQNRLSLKGGAYLSALDKRAPLDGVLVLPRGGWADISHAHFTKRTDGRTVSMWVKAEQGPMEEAQVLYDEGNDYAGAALRLKDSKMEGIIRMNGHTLRVAKRFTHQSWAHVALQYGDSEACLFLDGLKMACQAAGGSKQKQPKTPTNNPKGKTPTNNPKGKQKKGKRPKRKAKASKAKATKKRRRQRQQQQQQQRQQQQQQRHADTVYFDVPPLPQPHTSKVEKLDISPPITLAVTEPPAVDSPSADLTDVLLDSNHSSYSSYDVDDSAMTMKGTTIAGQAALGASVGGSSFGDHNNRESDFFTGQMDEVRVYGSYNAPSEANLAAMGGVVGRWKMDRDAKDVSGFTDGQGKDWHFDTNRKQGNGAVKMDGSGESIRLKSDILSRGFTSLTVCAWVEPASGTNGRRIIYEQGGKRTGFALRHQGDELQAAFVSRGDRQIVKASPLPDGQWTHVCCTFDKGNVALYMNGQERAAESIKLKSLPHHSEMACAIGESMGTNAFGERPSGNFMGSIDDVIVWDQPLGRRQIIDLHNNLT</sequence>
<dbReference type="InterPro" id="IPR000917">
    <property type="entry name" value="Sulfatase_N"/>
</dbReference>
<feature type="region of interest" description="Disordered" evidence="4">
    <location>
        <begin position="35"/>
        <end position="78"/>
    </location>
</feature>
<feature type="signal peptide" evidence="5">
    <location>
        <begin position="1"/>
        <end position="22"/>
    </location>
</feature>
<dbReference type="InParanoid" id="A0A0G4GTC3"/>
<dbReference type="InterPro" id="IPR050738">
    <property type="entry name" value="Sulfatase"/>
</dbReference>
<name>A0A0G4GTC3_VITBC</name>
<keyword evidence="2 5" id="KW-0732">Signal</keyword>
<dbReference type="InterPro" id="IPR006558">
    <property type="entry name" value="LamG-like"/>
</dbReference>
<comment type="similarity">
    <text evidence="1">Belongs to the sulfatase family.</text>
</comment>
<dbReference type="GO" id="GO:0004065">
    <property type="term" value="F:arylsulfatase activity"/>
    <property type="evidence" value="ECO:0007669"/>
    <property type="project" value="TreeGrafter"/>
</dbReference>
<dbReference type="SUPFAM" id="SSF53649">
    <property type="entry name" value="Alkaline phosphatase-like"/>
    <property type="match status" value="1"/>
</dbReference>
<dbReference type="VEuPathDB" id="CryptoDB:Vbra_18636"/>
<dbReference type="SUPFAM" id="SSF49899">
    <property type="entry name" value="Concanavalin A-like lectins/glucanases"/>
    <property type="match status" value="2"/>
</dbReference>
<organism evidence="7 8">
    <name type="scientific">Vitrella brassicaformis (strain CCMP3155)</name>
    <dbReference type="NCBI Taxonomy" id="1169540"/>
    <lineage>
        <taxon>Eukaryota</taxon>
        <taxon>Sar</taxon>
        <taxon>Alveolata</taxon>
        <taxon>Colpodellida</taxon>
        <taxon>Vitrellaceae</taxon>
        <taxon>Vitrella</taxon>
    </lineage>
</organism>
<dbReference type="OrthoDB" id="96314at2759"/>
<dbReference type="Gene3D" id="3.40.720.10">
    <property type="entry name" value="Alkaline Phosphatase, subunit A"/>
    <property type="match status" value="2"/>
</dbReference>
<feature type="compositionally biased region" description="Low complexity" evidence="4">
    <location>
        <begin position="821"/>
        <end position="834"/>
    </location>
</feature>
<evidence type="ECO:0000256" key="4">
    <source>
        <dbReference type="SAM" id="MobiDB-lite"/>
    </source>
</evidence>
<evidence type="ECO:0000256" key="1">
    <source>
        <dbReference type="ARBA" id="ARBA00008779"/>
    </source>
</evidence>
<proteinExistence type="inferred from homology"/>
<dbReference type="PANTHER" id="PTHR42693">
    <property type="entry name" value="ARYLSULFATASE FAMILY MEMBER"/>
    <property type="match status" value="1"/>
</dbReference>
<keyword evidence="3" id="KW-1015">Disulfide bond</keyword>
<feature type="domain" description="LamG-like jellyroll fold" evidence="6">
    <location>
        <begin position="1021"/>
        <end position="1158"/>
    </location>
</feature>